<organism evidence="1 2">
    <name type="scientific">Salmonella enterica subsp. arizonae</name>
    <dbReference type="NCBI Taxonomy" id="59203"/>
    <lineage>
        <taxon>Bacteria</taxon>
        <taxon>Pseudomonadati</taxon>
        <taxon>Pseudomonadota</taxon>
        <taxon>Gammaproteobacteria</taxon>
        <taxon>Enterobacterales</taxon>
        <taxon>Enterobacteriaceae</taxon>
        <taxon>Salmonella</taxon>
    </lineage>
</organism>
<dbReference type="Proteomes" id="UP000254124">
    <property type="component" value="Unassembled WGS sequence"/>
</dbReference>
<dbReference type="EMBL" id="UGWZ01000001">
    <property type="protein sequence ID" value="SUG13058.1"/>
    <property type="molecule type" value="Genomic_DNA"/>
</dbReference>
<sequence>MPAAFSDQQTLAVFGHVAHRLTGSLVDNARTNRHFDGHVFTAFTGTVAARTILTTFSAE</sequence>
<name>A0A379S154_SALER</name>
<proteinExistence type="predicted"/>
<evidence type="ECO:0000313" key="2">
    <source>
        <dbReference type="Proteomes" id="UP000254124"/>
    </source>
</evidence>
<protein>
    <submittedName>
        <fullName evidence="1">Uncharacterized protein</fullName>
    </submittedName>
</protein>
<accession>A0A379S154</accession>
<dbReference type="AlphaFoldDB" id="A0A379S154"/>
<reference evidence="1 2" key="1">
    <citation type="submission" date="2018-06" db="EMBL/GenBank/DDBJ databases">
        <authorList>
            <consortium name="Pathogen Informatics"/>
            <person name="Doyle S."/>
        </authorList>
    </citation>
    <scope>NUCLEOTIDE SEQUENCE [LARGE SCALE GENOMIC DNA]</scope>
    <source>
        <strain evidence="1 2">NCTC7295</strain>
    </source>
</reference>
<evidence type="ECO:0000313" key="1">
    <source>
        <dbReference type="EMBL" id="SUG13058.1"/>
    </source>
</evidence>
<gene>
    <name evidence="1" type="ORF">NCTC7295_00611</name>
</gene>